<feature type="compositionally biased region" description="Low complexity" evidence="8">
    <location>
        <begin position="40"/>
        <end position="66"/>
    </location>
</feature>
<dbReference type="InterPro" id="IPR023796">
    <property type="entry name" value="Serpin_dom"/>
</dbReference>
<keyword evidence="4" id="KW-0646">Protease inhibitor</keyword>
<sequence length="417" mass="46607">MRGRGSLSSPTMDGDSSDSGEEYVPQASSRRRHRRRSRHASTSTRGSGGLSMNLSSLSSSMTSVTSAGTQVSRMDRVGGLGRSDDDLSSELDSSEMDADTKRLREPSFSMVPEMSGCLLQLAVDVCRKLREGGDTRNVLLSPFMVASSLVMLLHGCESRSATAEALGRALHVHWAPLRMARAFDRHAHALFAPFRRPKLRVQRFSYTCFMALFYDHSVQLTSSYLQMQERLSYMLDRRDFAHSAEQCRLSMDAMARAVSSFSFKAGQEIFPPGSVDEKSLLVLLSTIRLEGTWRHSFQPAWGDFHETPEAAITIRMMRQKGSFRMFRCSELEVTALELPYENRDVSLVILLPVRVDGLASLEKRATAARLLHCVAMLEERQGVTVCMPRLKLHRVTDLSPVLRALGLGVLFTDEARF</sequence>
<dbReference type="InterPro" id="IPR042178">
    <property type="entry name" value="Serpin_sf_1"/>
</dbReference>
<evidence type="ECO:0000256" key="4">
    <source>
        <dbReference type="ARBA" id="ARBA00022690"/>
    </source>
</evidence>
<protein>
    <recommendedName>
        <fullName evidence="9">Serpin domain-containing protein</fullName>
    </recommendedName>
</protein>
<comment type="caution">
    <text evidence="10">The sequence shown here is derived from an EMBL/GenBank/DDBJ whole genome shotgun (WGS) entry which is preliminary data.</text>
</comment>
<accession>A0AAQ4D7W8</accession>
<evidence type="ECO:0000256" key="2">
    <source>
        <dbReference type="ARBA" id="ARBA00009500"/>
    </source>
</evidence>
<feature type="non-terminal residue" evidence="10">
    <location>
        <position position="417"/>
    </location>
</feature>
<dbReference type="Pfam" id="PF00079">
    <property type="entry name" value="Serpin"/>
    <property type="match status" value="1"/>
</dbReference>
<keyword evidence="6" id="KW-0325">Glycoprotein</keyword>
<gene>
    <name evidence="10" type="ORF">V5799_003805</name>
</gene>
<dbReference type="Gene3D" id="2.30.39.10">
    <property type="entry name" value="Alpha-1-antitrypsin, domain 1"/>
    <property type="match status" value="1"/>
</dbReference>
<dbReference type="Proteomes" id="UP001321473">
    <property type="component" value="Unassembled WGS sequence"/>
</dbReference>
<dbReference type="AlphaFoldDB" id="A0AAQ4D7W8"/>
<dbReference type="Gene3D" id="3.30.497.10">
    <property type="entry name" value="Antithrombin, subunit I, domain 2"/>
    <property type="match status" value="1"/>
</dbReference>
<dbReference type="InterPro" id="IPR036186">
    <property type="entry name" value="Serpin_sf"/>
</dbReference>
<dbReference type="InterPro" id="IPR000215">
    <property type="entry name" value="Serpin_fam"/>
</dbReference>
<evidence type="ECO:0000256" key="5">
    <source>
        <dbReference type="ARBA" id="ARBA00022900"/>
    </source>
</evidence>
<comment type="subcellular location">
    <subcellularLocation>
        <location evidence="1">Secreted</location>
    </subcellularLocation>
</comment>
<evidence type="ECO:0000256" key="3">
    <source>
        <dbReference type="ARBA" id="ARBA00022525"/>
    </source>
</evidence>
<organism evidence="10 11">
    <name type="scientific">Amblyomma americanum</name>
    <name type="common">Lone star tick</name>
    <dbReference type="NCBI Taxonomy" id="6943"/>
    <lineage>
        <taxon>Eukaryota</taxon>
        <taxon>Metazoa</taxon>
        <taxon>Ecdysozoa</taxon>
        <taxon>Arthropoda</taxon>
        <taxon>Chelicerata</taxon>
        <taxon>Arachnida</taxon>
        <taxon>Acari</taxon>
        <taxon>Parasitiformes</taxon>
        <taxon>Ixodida</taxon>
        <taxon>Ixodoidea</taxon>
        <taxon>Ixodidae</taxon>
        <taxon>Amblyomminae</taxon>
        <taxon>Amblyomma</taxon>
    </lineage>
</organism>
<evidence type="ECO:0000256" key="6">
    <source>
        <dbReference type="ARBA" id="ARBA00023180"/>
    </source>
</evidence>
<evidence type="ECO:0000259" key="9">
    <source>
        <dbReference type="SMART" id="SM00093"/>
    </source>
</evidence>
<reference evidence="10 11" key="1">
    <citation type="journal article" date="2023" name="Arcadia Sci">
        <title>De novo assembly of a long-read Amblyomma americanum tick genome.</title>
        <authorList>
            <person name="Chou S."/>
            <person name="Poskanzer K.E."/>
            <person name="Rollins M."/>
            <person name="Thuy-Boun P.S."/>
        </authorList>
    </citation>
    <scope>NUCLEOTIDE SEQUENCE [LARGE SCALE GENOMIC DNA]</scope>
    <source>
        <strain evidence="10">F_SG_1</strain>
        <tissue evidence="10">Salivary glands</tissue>
    </source>
</reference>
<dbReference type="InterPro" id="IPR042185">
    <property type="entry name" value="Serpin_sf_2"/>
</dbReference>
<evidence type="ECO:0000256" key="1">
    <source>
        <dbReference type="ARBA" id="ARBA00004613"/>
    </source>
</evidence>
<dbReference type="SUPFAM" id="SSF56574">
    <property type="entry name" value="Serpins"/>
    <property type="match status" value="1"/>
</dbReference>
<dbReference type="EMBL" id="JARKHS020033988">
    <property type="protein sequence ID" value="KAK8758558.1"/>
    <property type="molecule type" value="Genomic_DNA"/>
</dbReference>
<evidence type="ECO:0000256" key="8">
    <source>
        <dbReference type="SAM" id="MobiDB-lite"/>
    </source>
</evidence>
<feature type="compositionally biased region" description="Acidic residues" evidence="8">
    <location>
        <begin position="86"/>
        <end position="97"/>
    </location>
</feature>
<proteinExistence type="inferred from homology"/>
<dbReference type="PANTHER" id="PTHR11461:SF211">
    <property type="entry name" value="GH10112P-RELATED"/>
    <property type="match status" value="1"/>
</dbReference>
<feature type="domain" description="Serpin" evidence="9">
    <location>
        <begin position="123"/>
        <end position="416"/>
    </location>
</feature>
<evidence type="ECO:0000313" key="10">
    <source>
        <dbReference type="EMBL" id="KAK8758558.1"/>
    </source>
</evidence>
<name>A0AAQ4D7W8_AMBAM</name>
<dbReference type="CDD" id="cd00172">
    <property type="entry name" value="serpin"/>
    <property type="match status" value="1"/>
</dbReference>
<evidence type="ECO:0000313" key="11">
    <source>
        <dbReference type="Proteomes" id="UP001321473"/>
    </source>
</evidence>
<comment type="similarity">
    <text evidence="2 7">Belongs to the serpin family.</text>
</comment>
<keyword evidence="3" id="KW-0964">Secreted</keyword>
<dbReference type="PANTHER" id="PTHR11461">
    <property type="entry name" value="SERINE PROTEASE INHIBITOR, SERPIN"/>
    <property type="match status" value="1"/>
</dbReference>
<keyword evidence="5" id="KW-0722">Serine protease inhibitor</keyword>
<evidence type="ECO:0000256" key="7">
    <source>
        <dbReference type="RuleBase" id="RU000411"/>
    </source>
</evidence>
<dbReference type="GO" id="GO:0004867">
    <property type="term" value="F:serine-type endopeptidase inhibitor activity"/>
    <property type="evidence" value="ECO:0007669"/>
    <property type="project" value="UniProtKB-KW"/>
</dbReference>
<feature type="region of interest" description="Disordered" evidence="8">
    <location>
        <begin position="1"/>
        <end position="101"/>
    </location>
</feature>
<keyword evidence="11" id="KW-1185">Reference proteome</keyword>
<dbReference type="SMART" id="SM00093">
    <property type="entry name" value="SERPIN"/>
    <property type="match status" value="1"/>
</dbReference>
<feature type="compositionally biased region" description="Polar residues" evidence="8">
    <location>
        <begin position="1"/>
        <end position="11"/>
    </location>
</feature>
<dbReference type="GO" id="GO:0005615">
    <property type="term" value="C:extracellular space"/>
    <property type="evidence" value="ECO:0007669"/>
    <property type="project" value="InterPro"/>
</dbReference>
<feature type="compositionally biased region" description="Basic residues" evidence="8">
    <location>
        <begin position="29"/>
        <end position="39"/>
    </location>
</feature>